<dbReference type="Proteomes" id="UP000545386">
    <property type="component" value="Unassembled WGS sequence"/>
</dbReference>
<reference evidence="1 2" key="1">
    <citation type="submission" date="2020-08" db="EMBL/GenBank/DDBJ databases">
        <title>Paraeoetvoesia sp. YC-7-48 draft genome sequence.</title>
        <authorList>
            <person name="Yao L."/>
        </authorList>
    </citation>
    <scope>NUCLEOTIDE SEQUENCE [LARGE SCALE GENOMIC DNA]</scope>
    <source>
        <strain evidence="2">YC-7-48</strain>
    </source>
</reference>
<sequence>MKSACNKQVVSATQLVALLGVLLLAGCAFPRKDFSGVPGPDVIKVVNEGNGYRAQGPDCNNLLQPSQHNKADNLRMSIAFGCATYNNLANQLARPEDLVAPKRYPGQSADTAGAAVERYRTNEVTPLRGTDTTDAGVNN</sequence>
<protein>
    <recommendedName>
        <fullName evidence="3">Lipoprotein</fullName>
    </recommendedName>
</protein>
<name>A0A842HJR2_9BURK</name>
<dbReference type="RefSeq" id="WP_185778309.1">
    <property type="nucleotide sequence ID" value="NZ_JACJUU010000001.1"/>
</dbReference>
<comment type="caution">
    <text evidence="1">The sequence shown here is derived from an EMBL/GenBank/DDBJ whole genome shotgun (WGS) entry which is preliminary data.</text>
</comment>
<gene>
    <name evidence="1" type="ORF">GTU67_00870</name>
</gene>
<dbReference type="InterPro" id="IPR019027">
    <property type="entry name" value="Pilus_biogenesis_CpaD-related"/>
</dbReference>
<evidence type="ECO:0008006" key="3">
    <source>
        <dbReference type="Google" id="ProtNLM"/>
    </source>
</evidence>
<organism evidence="1 2">
    <name type="scientific">Pusillimonas minor</name>
    <dbReference type="NCBI Taxonomy" id="2697024"/>
    <lineage>
        <taxon>Bacteria</taxon>
        <taxon>Pseudomonadati</taxon>
        <taxon>Pseudomonadota</taxon>
        <taxon>Betaproteobacteria</taxon>
        <taxon>Burkholderiales</taxon>
        <taxon>Alcaligenaceae</taxon>
        <taxon>Pusillimonas</taxon>
    </lineage>
</organism>
<dbReference type="PROSITE" id="PS51257">
    <property type="entry name" value="PROKAR_LIPOPROTEIN"/>
    <property type="match status" value="1"/>
</dbReference>
<evidence type="ECO:0000313" key="1">
    <source>
        <dbReference type="EMBL" id="MBC2768463.1"/>
    </source>
</evidence>
<keyword evidence="2" id="KW-1185">Reference proteome</keyword>
<dbReference type="EMBL" id="JACJUU010000001">
    <property type="protein sequence ID" value="MBC2768463.1"/>
    <property type="molecule type" value="Genomic_DNA"/>
</dbReference>
<proteinExistence type="predicted"/>
<evidence type="ECO:0000313" key="2">
    <source>
        <dbReference type="Proteomes" id="UP000545386"/>
    </source>
</evidence>
<accession>A0A842HJR2</accession>
<dbReference type="AlphaFoldDB" id="A0A842HJR2"/>
<dbReference type="Pfam" id="PF09476">
    <property type="entry name" value="Pilus_CpaD"/>
    <property type="match status" value="1"/>
</dbReference>